<keyword evidence="3" id="KW-0456">Lyase</keyword>
<dbReference type="SUPFAM" id="SSF81853">
    <property type="entry name" value="Family 10 polysaccharide lyase"/>
    <property type="match status" value="1"/>
</dbReference>
<dbReference type="Gene3D" id="1.50.10.20">
    <property type="match status" value="1"/>
</dbReference>
<feature type="signal peptide" evidence="2">
    <location>
        <begin position="1"/>
        <end position="32"/>
    </location>
</feature>
<dbReference type="PROSITE" id="PS51257">
    <property type="entry name" value="PROKAR_LIPOPROTEIN"/>
    <property type="match status" value="1"/>
</dbReference>
<comment type="caution">
    <text evidence="3">The sequence shown here is derived from an EMBL/GenBank/DDBJ whole genome shotgun (WGS) entry which is preliminary data.</text>
</comment>
<organism evidence="3 4">
    <name type="scientific">Cellvibrio polysaccharolyticus</name>
    <dbReference type="NCBI Taxonomy" id="2082724"/>
    <lineage>
        <taxon>Bacteria</taxon>
        <taxon>Pseudomonadati</taxon>
        <taxon>Pseudomonadota</taxon>
        <taxon>Gammaproteobacteria</taxon>
        <taxon>Cellvibrionales</taxon>
        <taxon>Cellvibrionaceae</taxon>
        <taxon>Cellvibrio</taxon>
    </lineage>
</organism>
<accession>A0A928V817</accession>
<dbReference type="RefSeq" id="WP_193910576.1">
    <property type="nucleotide sequence ID" value="NZ_PRDL01000001.1"/>
</dbReference>
<proteinExistence type="predicted"/>
<gene>
    <name evidence="3" type="primary">pelA</name>
    <name evidence="3" type="ORF">C4F51_13525</name>
</gene>
<sequence length="409" mass="46441">MNNKNSTFLLRSPGLTAAIFGSLLLAGCSAEAPESNNSEAASPTHIEKQPQTQASYQPIAIDDFYDAIKHWNDRTGETGVPHYELHQIKEIADNIILYQRDSGGWPTNKHPLRVVPEEEREAALKDKSLADASFDNRNTYPQIEYLSAVYKQTGDERYRDAALKGLRYTLDKQYDNGGWAHSPDRTDDHYYTRITFVDEVMSGVLTFLRKVAAGNPPFDYVDAALKQQAADAVAKGDALVLQLQVRVDGKLTGWAGQYHEETLEPIVGRTYELPGILAWETVPVVEYLMAIENPSPEVIAAVEGAVSWLESAKLSGFRVDRVDADSKRFDFHAVDYDLVIVEDADAKPIWARFYDLETNEPFLANRDGNRVYKLEDVLYERRTGYTWYGYWPEELLSTDYPRWKEQHSR</sequence>
<evidence type="ECO:0000256" key="2">
    <source>
        <dbReference type="SAM" id="SignalP"/>
    </source>
</evidence>
<dbReference type="InterPro" id="IPR012669">
    <property type="entry name" value="Pectate_lyase"/>
</dbReference>
<keyword evidence="4" id="KW-1185">Reference proteome</keyword>
<dbReference type="NCBIfam" id="TIGR02474">
    <property type="entry name" value="pec_lyase"/>
    <property type="match status" value="1"/>
</dbReference>
<dbReference type="AlphaFoldDB" id="A0A928V817"/>
<dbReference type="EMBL" id="PRDL01000001">
    <property type="protein sequence ID" value="MBE8718209.1"/>
    <property type="molecule type" value="Genomic_DNA"/>
</dbReference>
<feature type="compositionally biased region" description="Low complexity" evidence="1">
    <location>
        <begin position="33"/>
        <end position="43"/>
    </location>
</feature>
<evidence type="ECO:0000313" key="3">
    <source>
        <dbReference type="EMBL" id="MBE8718209.1"/>
    </source>
</evidence>
<feature type="chain" id="PRO_5037963457" evidence="2">
    <location>
        <begin position="33"/>
        <end position="409"/>
    </location>
</feature>
<feature type="region of interest" description="Disordered" evidence="1">
    <location>
        <begin position="33"/>
        <end position="53"/>
    </location>
</feature>
<evidence type="ECO:0000313" key="4">
    <source>
        <dbReference type="Proteomes" id="UP000652567"/>
    </source>
</evidence>
<dbReference type="GO" id="GO:0030570">
    <property type="term" value="F:pectate lyase activity"/>
    <property type="evidence" value="ECO:0007669"/>
    <property type="project" value="UniProtKB-EC"/>
</dbReference>
<dbReference type="EC" id="4.2.2.2" evidence="3"/>
<name>A0A928V817_9GAMM</name>
<protein>
    <submittedName>
        <fullName evidence="3">Pectate lyase</fullName>
        <ecNumber evidence="3">4.2.2.2</ecNumber>
    </submittedName>
</protein>
<evidence type="ECO:0000256" key="1">
    <source>
        <dbReference type="SAM" id="MobiDB-lite"/>
    </source>
</evidence>
<reference evidence="3" key="1">
    <citation type="submission" date="2018-07" db="EMBL/GenBank/DDBJ databases">
        <title>Genome assembly of strain Ka43.</title>
        <authorList>
            <person name="Kukolya J."/>
            <person name="Nagy I."/>
            <person name="Horvath B."/>
            <person name="Toth A."/>
        </authorList>
    </citation>
    <scope>NUCLEOTIDE SEQUENCE</scope>
    <source>
        <strain evidence="3">KB43</strain>
    </source>
</reference>
<keyword evidence="2" id="KW-0732">Signal</keyword>
<dbReference type="Proteomes" id="UP000652567">
    <property type="component" value="Unassembled WGS sequence"/>
</dbReference>
<dbReference type="Pfam" id="PF09492">
    <property type="entry name" value="Pec_lyase"/>
    <property type="match status" value="1"/>
</dbReference>